<organism evidence="2 3">
    <name type="scientific">Hibiscus sabdariffa</name>
    <name type="common">roselle</name>
    <dbReference type="NCBI Taxonomy" id="183260"/>
    <lineage>
        <taxon>Eukaryota</taxon>
        <taxon>Viridiplantae</taxon>
        <taxon>Streptophyta</taxon>
        <taxon>Embryophyta</taxon>
        <taxon>Tracheophyta</taxon>
        <taxon>Spermatophyta</taxon>
        <taxon>Magnoliopsida</taxon>
        <taxon>eudicotyledons</taxon>
        <taxon>Gunneridae</taxon>
        <taxon>Pentapetalae</taxon>
        <taxon>rosids</taxon>
        <taxon>malvids</taxon>
        <taxon>Malvales</taxon>
        <taxon>Malvaceae</taxon>
        <taxon>Malvoideae</taxon>
        <taxon>Hibiscus</taxon>
    </lineage>
</organism>
<feature type="domain" description="Fe2OG dioxygenase" evidence="1">
    <location>
        <begin position="57"/>
        <end position="168"/>
    </location>
</feature>
<dbReference type="InterPro" id="IPR005123">
    <property type="entry name" value="Oxoglu/Fe-dep_dioxygenase_dom"/>
</dbReference>
<keyword evidence="3" id="KW-1185">Reference proteome</keyword>
<evidence type="ECO:0000259" key="1">
    <source>
        <dbReference type="PROSITE" id="PS51471"/>
    </source>
</evidence>
<evidence type="ECO:0000313" key="2">
    <source>
        <dbReference type="EMBL" id="KAK9043359.1"/>
    </source>
</evidence>
<dbReference type="InterPro" id="IPR050231">
    <property type="entry name" value="Iron_ascorbate_oxido_reductase"/>
</dbReference>
<dbReference type="Pfam" id="PF03171">
    <property type="entry name" value="2OG-FeII_Oxy"/>
    <property type="match status" value="1"/>
</dbReference>
<sequence>MAFPPWLTFEIAWDNQRGDGIIVGEDETLCDKIVGIMLDSLGLTREDDMKWFQRKNESDQTQCVFQLNSYPVCPDPDRAVGLAPHTDTSLITLLNLCNINGLQVYQDGVGWVAVELVEGTLVANVGDLMQIVYNGRFKSVLYRTVVNNTCHHVTPSTRSGVKSVTSNA</sequence>
<dbReference type="Proteomes" id="UP001396334">
    <property type="component" value="Unassembled WGS sequence"/>
</dbReference>
<accession>A0ABR2U1E2</accession>
<dbReference type="PROSITE" id="PS51471">
    <property type="entry name" value="FE2OG_OXY"/>
    <property type="match status" value="1"/>
</dbReference>
<dbReference type="InterPro" id="IPR044861">
    <property type="entry name" value="IPNS-like_FE2OG_OXY"/>
</dbReference>
<gene>
    <name evidence="2" type="ORF">V6N11_071704</name>
</gene>
<name>A0ABR2U1E2_9ROSI</name>
<evidence type="ECO:0000313" key="3">
    <source>
        <dbReference type="Proteomes" id="UP001396334"/>
    </source>
</evidence>
<proteinExistence type="predicted"/>
<dbReference type="EMBL" id="JBBPBN010000003">
    <property type="protein sequence ID" value="KAK9043359.1"/>
    <property type="molecule type" value="Genomic_DNA"/>
</dbReference>
<dbReference type="SUPFAM" id="SSF51197">
    <property type="entry name" value="Clavaminate synthase-like"/>
    <property type="match status" value="1"/>
</dbReference>
<comment type="caution">
    <text evidence="2">The sequence shown here is derived from an EMBL/GenBank/DDBJ whole genome shotgun (WGS) entry which is preliminary data.</text>
</comment>
<reference evidence="2 3" key="1">
    <citation type="journal article" date="2024" name="G3 (Bethesda)">
        <title>Genome assembly of Hibiscus sabdariffa L. provides insights into metabolisms of medicinal natural products.</title>
        <authorList>
            <person name="Kim T."/>
        </authorList>
    </citation>
    <scope>NUCLEOTIDE SEQUENCE [LARGE SCALE GENOMIC DNA]</scope>
    <source>
        <strain evidence="2">TK-2024</strain>
        <tissue evidence="2">Old leaves</tissue>
    </source>
</reference>
<dbReference type="PANTHER" id="PTHR47990">
    <property type="entry name" value="2-OXOGLUTARATE (2OG) AND FE(II)-DEPENDENT OXYGENASE SUPERFAMILY PROTEIN-RELATED"/>
    <property type="match status" value="1"/>
</dbReference>
<dbReference type="Gene3D" id="2.60.120.330">
    <property type="entry name" value="B-lactam Antibiotic, Isopenicillin N Synthase, Chain"/>
    <property type="match status" value="1"/>
</dbReference>
<protein>
    <recommendedName>
        <fullName evidence="1">Fe2OG dioxygenase domain-containing protein</fullName>
    </recommendedName>
</protein>
<dbReference type="InterPro" id="IPR027443">
    <property type="entry name" value="IPNS-like_sf"/>
</dbReference>